<feature type="transmembrane region" description="Helical" evidence="2">
    <location>
        <begin position="333"/>
        <end position="351"/>
    </location>
</feature>
<evidence type="ECO:0000256" key="2">
    <source>
        <dbReference type="SAM" id="Phobius"/>
    </source>
</evidence>
<accession>A0A9Q1L019</accession>
<dbReference type="AlphaFoldDB" id="A0A9Q1L019"/>
<dbReference type="InterPro" id="IPR001938">
    <property type="entry name" value="Thaumatin"/>
</dbReference>
<dbReference type="PROSITE" id="PS51367">
    <property type="entry name" value="THAUMATIN_2"/>
    <property type="match status" value="1"/>
</dbReference>
<dbReference type="SUPFAM" id="SSF49870">
    <property type="entry name" value="Osmotin, thaumatin-like protein"/>
    <property type="match status" value="1"/>
</dbReference>
<comment type="caution">
    <text evidence="3">The sequence shown here is derived from an EMBL/GenBank/DDBJ whole genome shotgun (WGS) entry which is preliminary data.</text>
</comment>
<evidence type="ECO:0000256" key="1">
    <source>
        <dbReference type="SAM" id="MobiDB-lite"/>
    </source>
</evidence>
<dbReference type="FunFam" id="2.60.110.10:FF:000001">
    <property type="entry name" value="THAUMATIN-LIKE PROTEIN 1"/>
    <property type="match status" value="1"/>
</dbReference>
<dbReference type="Proteomes" id="UP001153076">
    <property type="component" value="Unassembled WGS sequence"/>
</dbReference>
<sequence length="353" mass="36318">MNLLNYLCFNFTLNISFVLLLSTGAWGATFTFVNKCDYTVWPGILANAGSLKLDSTGFELPTVTSRAFQAPTGWSGRFWGRTGCNFDGSGVGYCVTGDCGTGEVECNGSGAEPPATLAEFTLGSGGQDFYDVSLVDGYNLPMLVEVSGGSGLCATTGCLVDLNQACPIELKTGNGEACKSACEAFGTPEYCCSGAYGAPSTCKPTIYSQMFKSACPRSYSYAYDDASSTFTCSGADYTITFCPSTPSQKSSRDATPATSATPVTTTTPDVSGSDPMNSNSFPGGSGEMTYGSASEDGSGAITGSESGTTTTAMLQDGSWLAGLAMGASSSLQPTLLVVLVSAIFSILFASISL</sequence>
<dbReference type="PRINTS" id="PR00347">
    <property type="entry name" value="THAUMATIN"/>
</dbReference>
<keyword evidence="2" id="KW-0472">Membrane</keyword>
<evidence type="ECO:0008006" key="5">
    <source>
        <dbReference type="Google" id="ProtNLM"/>
    </source>
</evidence>
<keyword evidence="4" id="KW-1185">Reference proteome</keyword>
<gene>
    <name evidence="3" type="ORF">Cgig2_014755</name>
</gene>
<name>A0A9Q1L019_9CARY</name>
<organism evidence="3 4">
    <name type="scientific">Carnegiea gigantea</name>
    <dbReference type="NCBI Taxonomy" id="171969"/>
    <lineage>
        <taxon>Eukaryota</taxon>
        <taxon>Viridiplantae</taxon>
        <taxon>Streptophyta</taxon>
        <taxon>Embryophyta</taxon>
        <taxon>Tracheophyta</taxon>
        <taxon>Spermatophyta</taxon>
        <taxon>Magnoliopsida</taxon>
        <taxon>eudicotyledons</taxon>
        <taxon>Gunneridae</taxon>
        <taxon>Pentapetalae</taxon>
        <taxon>Caryophyllales</taxon>
        <taxon>Cactineae</taxon>
        <taxon>Cactaceae</taxon>
        <taxon>Cactoideae</taxon>
        <taxon>Echinocereeae</taxon>
        <taxon>Carnegiea</taxon>
    </lineage>
</organism>
<dbReference type="InterPro" id="IPR037176">
    <property type="entry name" value="Osmotin/thaumatin-like_sf"/>
</dbReference>
<dbReference type="Pfam" id="PF00314">
    <property type="entry name" value="Thaumatin"/>
    <property type="match status" value="1"/>
</dbReference>
<feature type="region of interest" description="Disordered" evidence="1">
    <location>
        <begin position="245"/>
        <end position="308"/>
    </location>
</feature>
<reference evidence="3" key="1">
    <citation type="submission" date="2022-04" db="EMBL/GenBank/DDBJ databases">
        <title>Carnegiea gigantea Genome sequencing and assembly v2.</title>
        <authorList>
            <person name="Copetti D."/>
            <person name="Sanderson M.J."/>
            <person name="Burquez A."/>
            <person name="Wojciechowski M.F."/>
        </authorList>
    </citation>
    <scope>NUCLEOTIDE SEQUENCE</scope>
    <source>
        <strain evidence="3">SGP5-SGP5p</strain>
        <tissue evidence="3">Aerial part</tissue>
    </source>
</reference>
<dbReference type="CDD" id="cd09218">
    <property type="entry name" value="TLP-PA"/>
    <property type="match status" value="1"/>
</dbReference>
<keyword evidence="2" id="KW-1133">Transmembrane helix</keyword>
<dbReference type="InterPro" id="IPR017949">
    <property type="entry name" value="Thaumatin_CS"/>
</dbReference>
<feature type="compositionally biased region" description="Low complexity" evidence="1">
    <location>
        <begin position="253"/>
        <end position="274"/>
    </location>
</feature>
<dbReference type="EMBL" id="JAKOGI010000002">
    <property type="protein sequence ID" value="KAJ8452992.1"/>
    <property type="molecule type" value="Genomic_DNA"/>
</dbReference>
<dbReference type="OrthoDB" id="430315at2759"/>
<proteinExistence type="predicted"/>
<dbReference type="Gene3D" id="2.60.110.10">
    <property type="entry name" value="Thaumatin"/>
    <property type="match status" value="1"/>
</dbReference>
<dbReference type="PANTHER" id="PTHR31048">
    <property type="entry name" value="OS03G0233200 PROTEIN"/>
    <property type="match status" value="1"/>
</dbReference>
<dbReference type="SMART" id="SM00205">
    <property type="entry name" value="THN"/>
    <property type="match status" value="1"/>
</dbReference>
<keyword evidence="2" id="KW-0812">Transmembrane</keyword>
<protein>
    <recommendedName>
        <fullName evidence="5">Thaumatin-like protein 1</fullName>
    </recommendedName>
</protein>
<evidence type="ECO:0000313" key="4">
    <source>
        <dbReference type="Proteomes" id="UP001153076"/>
    </source>
</evidence>
<evidence type="ECO:0000313" key="3">
    <source>
        <dbReference type="EMBL" id="KAJ8452992.1"/>
    </source>
</evidence>
<dbReference type="PROSITE" id="PS00316">
    <property type="entry name" value="THAUMATIN_1"/>
    <property type="match status" value="1"/>
</dbReference>